<dbReference type="InterPro" id="IPR036390">
    <property type="entry name" value="WH_DNA-bd_sf"/>
</dbReference>
<dbReference type="SUPFAM" id="SSF53067">
    <property type="entry name" value="Actin-like ATPase domain"/>
    <property type="match status" value="1"/>
</dbReference>
<dbReference type="InterPro" id="IPR049874">
    <property type="entry name" value="ROK_cs"/>
</dbReference>
<name>A0ABN1RMN0_9ACTN</name>
<comment type="caution">
    <text evidence="2">The sequence shown here is derived from an EMBL/GenBank/DDBJ whole genome shotgun (WGS) entry which is preliminary data.</text>
</comment>
<dbReference type="PANTHER" id="PTHR18964">
    <property type="entry name" value="ROK (REPRESSOR, ORF, KINASE) FAMILY"/>
    <property type="match status" value="1"/>
</dbReference>
<dbReference type="Pfam" id="PF00480">
    <property type="entry name" value="ROK"/>
    <property type="match status" value="1"/>
</dbReference>
<comment type="similarity">
    <text evidence="1">Belongs to the ROK (NagC/XylR) family.</text>
</comment>
<dbReference type="InterPro" id="IPR036388">
    <property type="entry name" value="WH-like_DNA-bd_sf"/>
</dbReference>
<evidence type="ECO:0000313" key="3">
    <source>
        <dbReference type="Proteomes" id="UP001500665"/>
    </source>
</evidence>
<dbReference type="SUPFAM" id="SSF46785">
    <property type="entry name" value="Winged helix' DNA-binding domain"/>
    <property type="match status" value="1"/>
</dbReference>
<dbReference type="PROSITE" id="PS01125">
    <property type="entry name" value="ROK"/>
    <property type="match status" value="1"/>
</dbReference>
<dbReference type="InterPro" id="IPR000600">
    <property type="entry name" value="ROK"/>
</dbReference>
<sequence length="381" mass="39031">MAVSEPGVLELVRRGHEERVLRLLGEHGALSRKRLETLSGLSRSTLSDIVGALQARGAVVASTPEAGRRGPGRPAEVLTLNPKAGQTVGMDFGHQRVHVAVANAAQEVVGTATRGYARTTSWARRLELACALVDSLRADLGALQGVGVGVTGAGDARKQHAEAVVEHLAERWNVPVLIDNNTRLAALAEMLRGAGSGCSDVVYIRLSHGIGGGIVVGGRLLRGALGTAGEIGHIPVPDGPDARPCSCGGRGCLETYAAIPALLRDGGLPDLPAALAALEGGDPAVRAVFDRAGRALGMALAGVCATLSPERIIVAGEVAPAVLETAEAALHRHLPPALHHGLRLHPASLGDEVGALGALALVAHESPLLSGYPDPSRKDGS</sequence>
<accession>A0ABN1RMN0</accession>
<dbReference type="Gene3D" id="1.10.10.10">
    <property type="entry name" value="Winged helix-like DNA-binding domain superfamily/Winged helix DNA-binding domain"/>
    <property type="match status" value="1"/>
</dbReference>
<dbReference type="EMBL" id="BAAAHH010000023">
    <property type="protein sequence ID" value="GAA0960156.1"/>
    <property type="molecule type" value="Genomic_DNA"/>
</dbReference>
<evidence type="ECO:0000313" key="2">
    <source>
        <dbReference type="EMBL" id="GAA0960156.1"/>
    </source>
</evidence>
<protein>
    <submittedName>
        <fullName evidence="2">ROK family transcriptional regulator</fullName>
    </submittedName>
</protein>
<organism evidence="2 3">
    <name type="scientific">Actinocorallia libanotica</name>
    <dbReference type="NCBI Taxonomy" id="46162"/>
    <lineage>
        <taxon>Bacteria</taxon>
        <taxon>Bacillati</taxon>
        <taxon>Actinomycetota</taxon>
        <taxon>Actinomycetes</taxon>
        <taxon>Streptosporangiales</taxon>
        <taxon>Thermomonosporaceae</taxon>
        <taxon>Actinocorallia</taxon>
    </lineage>
</organism>
<proteinExistence type="inferred from homology"/>
<reference evidence="2 3" key="1">
    <citation type="journal article" date="2019" name="Int. J. Syst. Evol. Microbiol.">
        <title>The Global Catalogue of Microorganisms (GCM) 10K type strain sequencing project: providing services to taxonomists for standard genome sequencing and annotation.</title>
        <authorList>
            <consortium name="The Broad Institute Genomics Platform"/>
            <consortium name="The Broad Institute Genome Sequencing Center for Infectious Disease"/>
            <person name="Wu L."/>
            <person name="Ma J."/>
        </authorList>
    </citation>
    <scope>NUCLEOTIDE SEQUENCE [LARGE SCALE GENOMIC DNA]</scope>
    <source>
        <strain evidence="2 3">JCM 10696</strain>
    </source>
</reference>
<dbReference type="InterPro" id="IPR043129">
    <property type="entry name" value="ATPase_NBD"/>
</dbReference>
<keyword evidence="3" id="KW-1185">Reference proteome</keyword>
<dbReference type="Gene3D" id="3.30.420.40">
    <property type="match status" value="2"/>
</dbReference>
<dbReference type="PANTHER" id="PTHR18964:SF149">
    <property type="entry name" value="BIFUNCTIONAL UDP-N-ACETYLGLUCOSAMINE 2-EPIMERASE_N-ACETYLMANNOSAMINE KINASE"/>
    <property type="match status" value="1"/>
</dbReference>
<evidence type="ECO:0000256" key="1">
    <source>
        <dbReference type="ARBA" id="ARBA00006479"/>
    </source>
</evidence>
<dbReference type="Proteomes" id="UP001500665">
    <property type="component" value="Unassembled WGS sequence"/>
</dbReference>
<gene>
    <name evidence="2" type="ORF">GCM10009550_50920</name>
</gene>